<proteinExistence type="predicted"/>
<sequence>MALGRPTLSKSCCIQSICTLTRQPAFSASRKPPNQADTALQRKVRPALTWAALLAVEAFLVAGHGKARNFKAGSGARDFAARTGTVAALVLRQRSFPPIRLNATI</sequence>
<protein>
    <submittedName>
        <fullName evidence="1">Uncharacterized protein</fullName>
    </submittedName>
</protein>
<dbReference type="EMBL" id="JALJOV010002269">
    <property type="protein sequence ID" value="KAK9832014.1"/>
    <property type="molecule type" value="Genomic_DNA"/>
</dbReference>
<dbReference type="AlphaFoldDB" id="A0AAW1RE52"/>
<evidence type="ECO:0000313" key="2">
    <source>
        <dbReference type="Proteomes" id="UP001485043"/>
    </source>
</evidence>
<keyword evidence="2" id="KW-1185">Reference proteome</keyword>
<reference evidence="1 2" key="1">
    <citation type="journal article" date="2024" name="Nat. Commun.">
        <title>Phylogenomics reveals the evolutionary origins of lichenization in chlorophyte algae.</title>
        <authorList>
            <person name="Puginier C."/>
            <person name="Libourel C."/>
            <person name="Otte J."/>
            <person name="Skaloud P."/>
            <person name="Haon M."/>
            <person name="Grisel S."/>
            <person name="Petersen M."/>
            <person name="Berrin J.G."/>
            <person name="Delaux P.M."/>
            <person name="Dal Grande F."/>
            <person name="Keller J."/>
        </authorList>
    </citation>
    <scope>NUCLEOTIDE SEQUENCE [LARGE SCALE GENOMIC DNA]</scope>
    <source>
        <strain evidence="1 2">SAG 2523</strain>
    </source>
</reference>
<name>A0AAW1RE52_9CHLO</name>
<accession>A0AAW1RE52</accession>
<gene>
    <name evidence="1" type="ORF">WJX84_007652</name>
</gene>
<organism evidence="1 2">
    <name type="scientific">Apatococcus fuscideae</name>
    <dbReference type="NCBI Taxonomy" id="2026836"/>
    <lineage>
        <taxon>Eukaryota</taxon>
        <taxon>Viridiplantae</taxon>
        <taxon>Chlorophyta</taxon>
        <taxon>core chlorophytes</taxon>
        <taxon>Trebouxiophyceae</taxon>
        <taxon>Chlorellales</taxon>
        <taxon>Chlorellaceae</taxon>
        <taxon>Apatococcus</taxon>
    </lineage>
</organism>
<evidence type="ECO:0000313" key="1">
    <source>
        <dbReference type="EMBL" id="KAK9832014.1"/>
    </source>
</evidence>
<dbReference type="Proteomes" id="UP001485043">
    <property type="component" value="Unassembled WGS sequence"/>
</dbReference>
<comment type="caution">
    <text evidence="1">The sequence shown here is derived from an EMBL/GenBank/DDBJ whole genome shotgun (WGS) entry which is preliminary data.</text>
</comment>